<dbReference type="Gene3D" id="3.40.50.300">
    <property type="entry name" value="P-loop containing nucleotide triphosphate hydrolases"/>
    <property type="match status" value="2"/>
</dbReference>
<dbReference type="SUPFAM" id="SSF52540">
    <property type="entry name" value="P-loop containing nucleoside triphosphate hydrolases"/>
    <property type="match status" value="1"/>
</dbReference>
<evidence type="ECO:0000313" key="1">
    <source>
        <dbReference type="EMBL" id="AYV75548.1"/>
    </source>
</evidence>
<organism evidence="1">
    <name type="scientific">Terrestrivirus sp</name>
    <dbReference type="NCBI Taxonomy" id="2487775"/>
    <lineage>
        <taxon>Viruses</taxon>
        <taxon>Varidnaviria</taxon>
        <taxon>Bamfordvirae</taxon>
        <taxon>Nucleocytoviricota</taxon>
        <taxon>Megaviricetes</taxon>
        <taxon>Imitervirales</taxon>
        <taxon>Mimiviridae</taxon>
        <taxon>Klosneuvirinae</taxon>
    </lineage>
</organism>
<protein>
    <submittedName>
        <fullName evidence="1">Uncharacterized protein</fullName>
    </submittedName>
</protein>
<sequence length="796" mass="92431">MSSKINQKALDDAQWEIVEEPVSQTTKNVLTMMSNYVKSYCGSTNDFDANNLSESLKRICYDDYNIYDEIRNQIREYNFPMRTNKNKHPEYKQIKCRTDFKKDTNTKTKIIIGNLRKKIETDMTEIIQNISNMSNNVNIKTQTSYIFKPNTFFELKIINLILLKIWNKSHNREIIMELEIELHRILQLLKKNTELSGLTNLIEDIEYFVDNDMDTEFICKNFSKLIDTSRFVNKIFCNNNYQLYKSQIDLLNAVCDNTEKLILLTSITGSGKTTSVILLSYYLMINNKKNNANNKLLFICNIEIVRIQVANLAYNAGIPFCTGNMSNIVESRICNSMKEDPVLIITDLGTGYDLLVNNEITEKIITNYTVFIDEPLVDIDLEKSPITYKVFRTLFDGIYAQIILSSATLINIDKIIELYKIKFVTGNIYKITNAKTKTGMIIRDTMGNIICPHDGLNTDNIDHKLDSIKNNPFIAKMYTNSTYHLIKKSLYDKNEFINLSQNEVVNRIVDTFEQFGQFGQVNETDIEKISNKLILSKNDKYVIDDIKDIFTKKAYIFTGLTLVTTTDPLAFIKTILSTNELLFQPEYVINSEKHVLKFHKDRNEINKHFNCNYDIYRNDPVELFKKMTMPTLNDELKYLIKLLYCGIGIYSEILFNKLGKWYKKTVINMLSNNLLLFVISDDSICYGADFAFENIIITREIIEIRSILFLFQLMGRSGREGKSNLSNVWVLNSNNNNQNNQNNQKIMDFIDKKSLPCDYFNLEKIINDVIAGEKDNVRKLSNIKHIKTTTWDDLCI</sequence>
<accession>A0A3G4ZL38</accession>
<dbReference type="EMBL" id="MK071980">
    <property type="protein sequence ID" value="AYV75548.1"/>
    <property type="molecule type" value="Genomic_DNA"/>
</dbReference>
<proteinExistence type="predicted"/>
<gene>
    <name evidence="1" type="ORF">Terrestrivirus2_56</name>
</gene>
<name>A0A3G4ZL38_9VIRU</name>
<reference evidence="1" key="1">
    <citation type="submission" date="2018-10" db="EMBL/GenBank/DDBJ databases">
        <title>Hidden diversity of soil giant viruses.</title>
        <authorList>
            <person name="Schulz F."/>
            <person name="Alteio L."/>
            <person name="Goudeau D."/>
            <person name="Ryan E.M."/>
            <person name="Malmstrom R.R."/>
            <person name="Blanchard J."/>
            <person name="Woyke T."/>
        </authorList>
    </citation>
    <scope>NUCLEOTIDE SEQUENCE</scope>
    <source>
        <strain evidence="1">TEV1</strain>
    </source>
</reference>
<dbReference type="InterPro" id="IPR027417">
    <property type="entry name" value="P-loop_NTPase"/>
</dbReference>